<gene>
    <name evidence="9" type="ORF">METZ01_LOCUS299192</name>
</gene>
<keyword evidence="6 8" id="KW-1133">Transmembrane helix</keyword>
<accession>A0A382MCS4</accession>
<keyword evidence="3" id="KW-0813">Transport</keyword>
<comment type="similarity">
    <text evidence="2">Belongs to the AzlC family.</text>
</comment>
<reference evidence="9" key="1">
    <citation type="submission" date="2018-05" db="EMBL/GenBank/DDBJ databases">
        <authorList>
            <person name="Lanie J.A."/>
            <person name="Ng W.-L."/>
            <person name="Kazmierczak K.M."/>
            <person name="Andrzejewski T.M."/>
            <person name="Davidsen T.M."/>
            <person name="Wayne K.J."/>
            <person name="Tettelin H."/>
            <person name="Glass J.I."/>
            <person name="Rusch D."/>
            <person name="Podicherti R."/>
            <person name="Tsui H.-C.T."/>
            <person name="Winkler M.E."/>
        </authorList>
    </citation>
    <scope>NUCLEOTIDE SEQUENCE</scope>
</reference>
<evidence type="ECO:0008006" key="10">
    <source>
        <dbReference type="Google" id="ProtNLM"/>
    </source>
</evidence>
<feature type="transmembrane region" description="Helical" evidence="8">
    <location>
        <begin position="166"/>
        <end position="183"/>
    </location>
</feature>
<evidence type="ECO:0000313" key="9">
    <source>
        <dbReference type="EMBL" id="SVC46338.1"/>
    </source>
</evidence>
<dbReference type="AlphaFoldDB" id="A0A382MCS4"/>
<proteinExistence type="inferred from homology"/>
<protein>
    <recommendedName>
        <fullName evidence="10">AzlC family protein</fullName>
    </recommendedName>
</protein>
<comment type="subcellular location">
    <subcellularLocation>
        <location evidence="1">Cell membrane</location>
        <topology evidence="1">Multi-pass membrane protein</topology>
    </subcellularLocation>
</comment>
<evidence type="ECO:0000256" key="6">
    <source>
        <dbReference type="ARBA" id="ARBA00022989"/>
    </source>
</evidence>
<keyword evidence="7 8" id="KW-0472">Membrane</keyword>
<dbReference type="EMBL" id="UINC01092610">
    <property type="protein sequence ID" value="SVC46338.1"/>
    <property type="molecule type" value="Genomic_DNA"/>
</dbReference>
<feature type="transmembrane region" description="Helical" evidence="8">
    <location>
        <begin position="71"/>
        <end position="96"/>
    </location>
</feature>
<dbReference type="GO" id="GO:1903785">
    <property type="term" value="P:L-valine transmembrane transport"/>
    <property type="evidence" value="ECO:0007669"/>
    <property type="project" value="TreeGrafter"/>
</dbReference>
<feature type="transmembrane region" description="Helical" evidence="8">
    <location>
        <begin position="12"/>
        <end position="33"/>
    </location>
</feature>
<sequence>MNVSKRSEFCLGVRAVVPILIGVIPFGLTFGVLGPEYGFTPIQTFLMSSIIFAGASQIAFVQLASTGTAPLVSILSVGVINLRHVLYSAAISKYLAQLPVKWKIPLGYLLTDQAFAVTIKHMEKEGESEFARYYLLGSGITLWLSWQTSTFMGILLGKAIPEELNLGFAIPLVFLSLIAPEIVKHKSHALSALSAGAAAVIFYDLPSNLWVIFSSCIGLAVGMMVNRISSDPGDRKR</sequence>
<dbReference type="GO" id="GO:0005886">
    <property type="term" value="C:plasma membrane"/>
    <property type="evidence" value="ECO:0007669"/>
    <property type="project" value="UniProtKB-SubCell"/>
</dbReference>
<evidence type="ECO:0000256" key="5">
    <source>
        <dbReference type="ARBA" id="ARBA00022692"/>
    </source>
</evidence>
<keyword evidence="4" id="KW-1003">Cell membrane</keyword>
<organism evidence="9">
    <name type="scientific">marine metagenome</name>
    <dbReference type="NCBI Taxonomy" id="408172"/>
    <lineage>
        <taxon>unclassified sequences</taxon>
        <taxon>metagenomes</taxon>
        <taxon>ecological metagenomes</taxon>
    </lineage>
</organism>
<evidence type="ECO:0000256" key="7">
    <source>
        <dbReference type="ARBA" id="ARBA00023136"/>
    </source>
</evidence>
<evidence type="ECO:0000256" key="4">
    <source>
        <dbReference type="ARBA" id="ARBA00022475"/>
    </source>
</evidence>
<dbReference type="PANTHER" id="PTHR34979:SF1">
    <property type="entry name" value="INNER MEMBRANE PROTEIN YGAZ"/>
    <property type="match status" value="1"/>
</dbReference>
<evidence type="ECO:0000256" key="3">
    <source>
        <dbReference type="ARBA" id="ARBA00022448"/>
    </source>
</evidence>
<evidence type="ECO:0000256" key="8">
    <source>
        <dbReference type="SAM" id="Phobius"/>
    </source>
</evidence>
<dbReference type="InterPro" id="IPR011606">
    <property type="entry name" value="Brnchd-chn_aa_trnsp_permease"/>
</dbReference>
<name>A0A382MCS4_9ZZZZ</name>
<evidence type="ECO:0000256" key="2">
    <source>
        <dbReference type="ARBA" id="ARBA00010735"/>
    </source>
</evidence>
<feature type="transmembrane region" description="Helical" evidence="8">
    <location>
        <begin position="130"/>
        <end position="146"/>
    </location>
</feature>
<evidence type="ECO:0000256" key="1">
    <source>
        <dbReference type="ARBA" id="ARBA00004651"/>
    </source>
</evidence>
<dbReference type="Pfam" id="PF03591">
    <property type="entry name" value="AzlC"/>
    <property type="match status" value="1"/>
</dbReference>
<feature type="transmembrane region" description="Helical" evidence="8">
    <location>
        <begin position="209"/>
        <end position="228"/>
    </location>
</feature>
<dbReference type="PANTHER" id="PTHR34979">
    <property type="entry name" value="INNER MEMBRANE PROTEIN YGAZ"/>
    <property type="match status" value="1"/>
</dbReference>
<feature type="transmembrane region" description="Helical" evidence="8">
    <location>
        <begin position="45"/>
        <end position="65"/>
    </location>
</feature>
<keyword evidence="5 8" id="KW-0812">Transmembrane</keyword>